<comment type="similarity">
    <text evidence="1 2">Belongs to the Dps family.</text>
</comment>
<evidence type="ECO:0000256" key="2">
    <source>
        <dbReference type="RuleBase" id="RU003875"/>
    </source>
</evidence>
<evidence type="ECO:0000313" key="4">
    <source>
        <dbReference type="EMBL" id="TDW84392.1"/>
    </source>
</evidence>
<dbReference type="InterPro" id="IPR002177">
    <property type="entry name" value="DPS_DNA-bd"/>
</dbReference>
<keyword evidence="5" id="KW-1185">Reference proteome</keyword>
<dbReference type="SUPFAM" id="SSF47240">
    <property type="entry name" value="Ferritin-like"/>
    <property type="match status" value="1"/>
</dbReference>
<keyword evidence="4" id="KW-0238">DNA-binding</keyword>
<reference evidence="4 5" key="1">
    <citation type="submission" date="2019-03" db="EMBL/GenBank/DDBJ databases">
        <title>Genomic Encyclopedia of Type Strains, Phase III (KMG-III): the genomes of soil and plant-associated and newly described type strains.</title>
        <authorList>
            <person name="Whitman W."/>
        </authorList>
    </citation>
    <scope>NUCLEOTIDE SEQUENCE [LARGE SCALE GENOMIC DNA]</scope>
    <source>
        <strain evidence="4 5">VKMAc-2574</strain>
    </source>
</reference>
<dbReference type="Proteomes" id="UP000295060">
    <property type="component" value="Unassembled WGS sequence"/>
</dbReference>
<evidence type="ECO:0000313" key="5">
    <source>
        <dbReference type="Proteomes" id="UP000295060"/>
    </source>
</evidence>
<dbReference type="RefSeq" id="WP_166680110.1">
    <property type="nucleotide sequence ID" value="NZ_SODU01000004.1"/>
</dbReference>
<dbReference type="PANTHER" id="PTHR42932">
    <property type="entry name" value="GENERAL STRESS PROTEIN 20U"/>
    <property type="match status" value="1"/>
</dbReference>
<accession>A0ABY2F7M6</accession>
<dbReference type="Pfam" id="PF00210">
    <property type="entry name" value="Ferritin"/>
    <property type="match status" value="1"/>
</dbReference>
<dbReference type="GO" id="GO:0003677">
    <property type="term" value="F:DNA binding"/>
    <property type="evidence" value="ECO:0007669"/>
    <property type="project" value="UniProtKB-KW"/>
</dbReference>
<sequence>MESVANSVQLPPLDNPNERAAVGGELQVVLQDLIDLSLIGKQLHWSVVGAAAHGVHVFLDELVGDWRELADVVAERAVTLGVVPDGQSSAVAAGSRVEPVAVRSLADHAVVWELGRRVAAVSERIRERLGSVGAADLVTQDVLVRVVGMLEKHQWMLRAQLGEKA</sequence>
<comment type="caution">
    <text evidence="4">The sequence shown here is derived from an EMBL/GenBank/DDBJ whole genome shotgun (WGS) entry which is preliminary data.</text>
</comment>
<feature type="domain" description="Ferritin/DPS" evidence="3">
    <location>
        <begin position="26"/>
        <end position="162"/>
    </location>
</feature>
<dbReference type="InterPro" id="IPR008331">
    <property type="entry name" value="Ferritin_DPS_dom"/>
</dbReference>
<evidence type="ECO:0000256" key="1">
    <source>
        <dbReference type="ARBA" id="ARBA00009497"/>
    </source>
</evidence>
<proteinExistence type="inferred from homology"/>
<dbReference type="InterPro" id="IPR009078">
    <property type="entry name" value="Ferritin-like_SF"/>
</dbReference>
<dbReference type="EMBL" id="SODU01000004">
    <property type="protein sequence ID" value="TDW84392.1"/>
    <property type="molecule type" value="Genomic_DNA"/>
</dbReference>
<name>A0ABY2F7M6_9ACTN</name>
<evidence type="ECO:0000259" key="3">
    <source>
        <dbReference type="Pfam" id="PF00210"/>
    </source>
</evidence>
<dbReference type="Gene3D" id="1.20.1260.10">
    <property type="match status" value="1"/>
</dbReference>
<dbReference type="PRINTS" id="PR01346">
    <property type="entry name" value="HELNAPAPROT"/>
</dbReference>
<protein>
    <submittedName>
        <fullName evidence="4">Starvation-inducible DNA-binding protein</fullName>
    </submittedName>
</protein>
<dbReference type="PROSITE" id="PS00818">
    <property type="entry name" value="DPS_1"/>
    <property type="match status" value="1"/>
</dbReference>
<dbReference type="CDD" id="cd01043">
    <property type="entry name" value="DPS"/>
    <property type="match status" value="1"/>
</dbReference>
<dbReference type="PANTHER" id="PTHR42932:SF2">
    <property type="entry name" value="DNA PROTECTION DURING STARVATION PROTEIN 1"/>
    <property type="match status" value="1"/>
</dbReference>
<dbReference type="InterPro" id="IPR012347">
    <property type="entry name" value="Ferritin-like"/>
</dbReference>
<gene>
    <name evidence="4" type="ORF">EV137_7203</name>
</gene>
<organism evidence="4 5">
    <name type="scientific">Kribbella pratensis</name>
    <dbReference type="NCBI Taxonomy" id="2512112"/>
    <lineage>
        <taxon>Bacteria</taxon>
        <taxon>Bacillati</taxon>
        <taxon>Actinomycetota</taxon>
        <taxon>Actinomycetes</taxon>
        <taxon>Propionibacteriales</taxon>
        <taxon>Kribbellaceae</taxon>
        <taxon>Kribbella</taxon>
    </lineage>
</organism>
<dbReference type="PIRSF" id="PIRSF005900">
    <property type="entry name" value="Dps"/>
    <property type="match status" value="1"/>
</dbReference>
<dbReference type="InterPro" id="IPR023188">
    <property type="entry name" value="DPS_DNA-bd_CS"/>
</dbReference>